<accession>A0AC35GI85</accession>
<proteinExistence type="predicted"/>
<reference evidence="2" key="1">
    <citation type="submission" date="2022-11" db="UniProtKB">
        <authorList>
            <consortium name="WormBaseParasite"/>
        </authorList>
    </citation>
    <scope>IDENTIFICATION</scope>
</reference>
<name>A0AC35GI85_9BILA</name>
<dbReference type="Proteomes" id="UP000887580">
    <property type="component" value="Unplaced"/>
</dbReference>
<evidence type="ECO:0000313" key="1">
    <source>
        <dbReference type="Proteomes" id="UP000887580"/>
    </source>
</evidence>
<protein>
    <submittedName>
        <fullName evidence="2">Uncharacterized protein</fullName>
    </submittedName>
</protein>
<evidence type="ECO:0000313" key="2">
    <source>
        <dbReference type="WBParaSite" id="PS1159_v2.g5315.t1"/>
    </source>
</evidence>
<organism evidence="1 2">
    <name type="scientific">Panagrolaimus sp. PS1159</name>
    <dbReference type="NCBI Taxonomy" id="55785"/>
    <lineage>
        <taxon>Eukaryota</taxon>
        <taxon>Metazoa</taxon>
        <taxon>Ecdysozoa</taxon>
        <taxon>Nematoda</taxon>
        <taxon>Chromadorea</taxon>
        <taxon>Rhabditida</taxon>
        <taxon>Tylenchina</taxon>
        <taxon>Panagrolaimomorpha</taxon>
        <taxon>Panagrolaimoidea</taxon>
        <taxon>Panagrolaimidae</taxon>
        <taxon>Panagrolaimus</taxon>
    </lineage>
</organism>
<dbReference type="WBParaSite" id="PS1159_v2.g5315.t1">
    <property type="protein sequence ID" value="PS1159_v2.g5315.t1"/>
    <property type="gene ID" value="PS1159_v2.g5315"/>
</dbReference>
<sequence length="190" mass="21587">MKLLLLFGVCLALCFQISFQHPAKFNDRKVLPLPVEDNKALKIFGKIHEKSSVNAKTKGNEIVKNEAEVETNKVIGEETNSEREKRFLKKIIKKVGNIISKLPPTIIPRYPRDIITVEEFYGNDGDNVLTDDELVDLILLETIADTEFGQYYTEDITDFAKREKRWDFLGSFKKRVKDGAPQNVGGLITG</sequence>